<dbReference type="HAMAP" id="MF_00116">
    <property type="entry name" value="dUTPase_bact"/>
    <property type="match status" value="1"/>
</dbReference>
<dbReference type="Proteomes" id="UP000321484">
    <property type="component" value="Unassembled WGS sequence"/>
</dbReference>
<feature type="region of interest" description="Disordered" evidence="9">
    <location>
        <begin position="1"/>
        <end position="34"/>
    </location>
</feature>
<dbReference type="NCBIfam" id="NF001862">
    <property type="entry name" value="PRK00601.1"/>
    <property type="match status" value="1"/>
</dbReference>
<comment type="cofactor">
    <cofactor evidence="1 8">
        <name>Mg(2+)</name>
        <dbReference type="ChEBI" id="CHEBI:18420"/>
    </cofactor>
</comment>
<dbReference type="InterPro" id="IPR036157">
    <property type="entry name" value="dUTPase-like_sf"/>
</dbReference>
<evidence type="ECO:0000256" key="4">
    <source>
        <dbReference type="ARBA" id="ARBA00022801"/>
    </source>
</evidence>
<evidence type="ECO:0000256" key="2">
    <source>
        <dbReference type="ARBA" id="ARBA00006581"/>
    </source>
</evidence>
<evidence type="ECO:0000256" key="6">
    <source>
        <dbReference type="ARBA" id="ARBA00023080"/>
    </source>
</evidence>
<comment type="caution">
    <text evidence="11">The sequence shown here is derived from an EMBL/GenBank/DDBJ whole genome shotgun (WGS) entry which is preliminary data.</text>
</comment>
<keyword evidence="4 8" id="KW-0378">Hydrolase</keyword>
<dbReference type="FunFam" id="2.70.40.10:FF:000008">
    <property type="entry name" value="Deoxyuridine 5'-triphosphate nucleotidohydrolase"/>
    <property type="match status" value="1"/>
</dbReference>
<feature type="binding site" evidence="8">
    <location>
        <position position="135"/>
    </location>
    <ligand>
        <name>substrate</name>
    </ligand>
</feature>
<evidence type="ECO:0000313" key="12">
    <source>
        <dbReference type="Proteomes" id="UP000321484"/>
    </source>
</evidence>
<dbReference type="AlphaFoldDB" id="A0A511YU62"/>
<keyword evidence="6 8" id="KW-0546">Nucleotide metabolism</keyword>
<feature type="domain" description="dUTPase-like" evidence="10">
    <location>
        <begin position="75"/>
        <end position="202"/>
    </location>
</feature>
<evidence type="ECO:0000256" key="7">
    <source>
        <dbReference type="ARBA" id="ARBA00047686"/>
    </source>
</evidence>
<keyword evidence="3 8" id="KW-0479">Metal-binding</keyword>
<comment type="function">
    <text evidence="8">This enzyme is involved in nucleotide metabolism: it produces dUMP, the immediate precursor of thymidine nucleotides and it decreases the intracellular concentration of dUTP so that uracil cannot be incorporated into DNA.</text>
</comment>
<dbReference type="Gene3D" id="2.70.40.10">
    <property type="match status" value="1"/>
</dbReference>
<feature type="region of interest" description="Disordered" evidence="9">
    <location>
        <begin position="188"/>
        <end position="216"/>
    </location>
</feature>
<dbReference type="EC" id="3.6.1.23" evidence="8"/>
<feature type="binding site" evidence="8">
    <location>
        <begin position="122"/>
        <end position="124"/>
    </location>
    <ligand>
        <name>substrate</name>
    </ligand>
</feature>
<evidence type="ECO:0000256" key="3">
    <source>
        <dbReference type="ARBA" id="ARBA00022723"/>
    </source>
</evidence>
<feature type="binding site" evidence="8">
    <location>
        <begin position="139"/>
        <end position="141"/>
    </location>
    <ligand>
        <name>substrate</name>
    </ligand>
</feature>
<comment type="caution">
    <text evidence="8">Lacks conserved residue(s) required for the propagation of feature annotation.</text>
</comment>
<dbReference type="CDD" id="cd07557">
    <property type="entry name" value="trimeric_dUTPase"/>
    <property type="match status" value="1"/>
</dbReference>
<dbReference type="InterPro" id="IPR008181">
    <property type="entry name" value="dUTPase"/>
</dbReference>
<comment type="similarity">
    <text evidence="2 8">Belongs to the dUTPase family.</text>
</comment>
<proteinExistence type="inferred from homology"/>
<dbReference type="SUPFAM" id="SSF51283">
    <property type="entry name" value="dUTPase-like"/>
    <property type="match status" value="1"/>
</dbReference>
<keyword evidence="5 8" id="KW-0460">Magnesium</keyword>
<dbReference type="EMBL" id="BJYK01000001">
    <property type="protein sequence ID" value="GEN78734.1"/>
    <property type="molecule type" value="Genomic_DNA"/>
</dbReference>
<dbReference type="GO" id="GO:0006226">
    <property type="term" value="P:dUMP biosynthetic process"/>
    <property type="evidence" value="ECO:0007669"/>
    <property type="project" value="UniProtKB-UniRule"/>
</dbReference>
<evidence type="ECO:0000256" key="1">
    <source>
        <dbReference type="ARBA" id="ARBA00001946"/>
    </source>
</evidence>
<dbReference type="GO" id="GO:0004170">
    <property type="term" value="F:dUTP diphosphatase activity"/>
    <property type="evidence" value="ECO:0007669"/>
    <property type="project" value="UniProtKB-UniRule"/>
</dbReference>
<evidence type="ECO:0000256" key="9">
    <source>
        <dbReference type="SAM" id="MobiDB-lite"/>
    </source>
</evidence>
<evidence type="ECO:0000313" key="11">
    <source>
        <dbReference type="EMBL" id="GEN78734.1"/>
    </source>
</evidence>
<dbReference type="NCBIfam" id="TIGR00576">
    <property type="entry name" value="dut"/>
    <property type="match status" value="1"/>
</dbReference>
<name>A0A511YU62_9CELL</name>
<dbReference type="InterPro" id="IPR029054">
    <property type="entry name" value="dUTPase-like"/>
</dbReference>
<gene>
    <name evidence="8" type="primary">dut</name>
    <name evidence="11" type="ORF">AFE02nite_04680</name>
</gene>
<comment type="pathway">
    <text evidence="8">Pyrimidine metabolism; dUMP biosynthesis; dUMP from dCTP (dUTP route): step 2/2.</text>
</comment>
<protein>
    <recommendedName>
        <fullName evidence="8">Deoxyuridine 5'-triphosphate nucleotidohydrolase</fullName>
        <shortName evidence="8">dUTPase</shortName>
        <ecNumber evidence="8">3.6.1.23</ecNumber>
    </recommendedName>
    <alternativeName>
        <fullName evidence="8">dUTP pyrophosphatase</fullName>
    </alternativeName>
</protein>
<dbReference type="UniPathway" id="UPA00610">
    <property type="reaction ID" value="UER00666"/>
</dbReference>
<comment type="catalytic activity">
    <reaction evidence="7 8">
        <text>dUTP + H2O = dUMP + diphosphate + H(+)</text>
        <dbReference type="Rhea" id="RHEA:10248"/>
        <dbReference type="ChEBI" id="CHEBI:15377"/>
        <dbReference type="ChEBI" id="CHEBI:15378"/>
        <dbReference type="ChEBI" id="CHEBI:33019"/>
        <dbReference type="ChEBI" id="CHEBI:61555"/>
        <dbReference type="ChEBI" id="CHEBI:246422"/>
        <dbReference type="EC" id="3.6.1.23"/>
    </reaction>
</comment>
<evidence type="ECO:0000256" key="8">
    <source>
        <dbReference type="HAMAP-Rule" id="MF_00116"/>
    </source>
</evidence>
<accession>A0A511YU62</accession>
<dbReference type="InterPro" id="IPR033704">
    <property type="entry name" value="dUTPase_trimeric"/>
</dbReference>
<sequence>MADAAGAAGTAAAAEEPDGGVVGASGMGPAWQRPGARAAPAARVRVVSPANHLPGGDEEAVEVLLVMTDDGLPEPTYAHPGDAGADLVTAVDVVLPPLGRATVPTGVRIALPDGYAAFVHPRSGLAARHGLTVVNAPGTVDAGYRGEIQVTLLNTDAERPVELRRGDRIAQLVVQRVERARFVRAERLPGSHRGEGGFGSSGGWRGEDAAPPAVDA</sequence>
<dbReference type="PANTHER" id="PTHR11241:SF0">
    <property type="entry name" value="DEOXYURIDINE 5'-TRIPHOSPHATE NUCLEOTIDOHYDROLASE"/>
    <property type="match status" value="1"/>
</dbReference>
<dbReference type="Pfam" id="PF00692">
    <property type="entry name" value="dUTPase"/>
    <property type="match status" value="1"/>
</dbReference>
<organism evidence="11 12">
    <name type="scientific">Actinotalea fermentans</name>
    <dbReference type="NCBI Taxonomy" id="43671"/>
    <lineage>
        <taxon>Bacteria</taxon>
        <taxon>Bacillati</taxon>
        <taxon>Actinomycetota</taxon>
        <taxon>Actinomycetes</taxon>
        <taxon>Micrococcales</taxon>
        <taxon>Cellulomonadaceae</taxon>
        <taxon>Actinotalea</taxon>
    </lineage>
</organism>
<evidence type="ECO:0000256" key="5">
    <source>
        <dbReference type="ARBA" id="ARBA00022842"/>
    </source>
</evidence>
<keyword evidence="12" id="KW-1185">Reference proteome</keyword>
<feature type="compositionally biased region" description="Low complexity" evidence="9">
    <location>
        <begin position="1"/>
        <end position="14"/>
    </location>
</feature>
<dbReference type="GO" id="GO:0046081">
    <property type="term" value="P:dUTP catabolic process"/>
    <property type="evidence" value="ECO:0007669"/>
    <property type="project" value="InterPro"/>
</dbReference>
<reference evidence="11 12" key="1">
    <citation type="submission" date="2019-07" db="EMBL/GenBank/DDBJ databases">
        <title>Whole genome shotgun sequence of Actinotalea fermentans NBRC 105374.</title>
        <authorList>
            <person name="Hosoyama A."/>
            <person name="Uohara A."/>
            <person name="Ohji S."/>
            <person name="Ichikawa N."/>
        </authorList>
    </citation>
    <scope>NUCLEOTIDE SEQUENCE [LARGE SCALE GENOMIC DNA]</scope>
    <source>
        <strain evidence="11 12">NBRC 105374</strain>
    </source>
</reference>
<dbReference type="GO" id="GO:0000287">
    <property type="term" value="F:magnesium ion binding"/>
    <property type="evidence" value="ECO:0007669"/>
    <property type="project" value="UniProtKB-UniRule"/>
</dbReference>
<evidence type="ECO:0000259" key="10">
    <source>
        <dbReference type="Pfam" id="PF00692"/>
    </source>
</evidence>
<dbReference type="PANTHER" id="PTHR11241">
    <property type="entry name" value="DEOXYURIDINE 5'-TRIPHOSPHATE NUCLEOTIDOHYDROLASE"/>
    <property type="match status" value="1"/>
</dbReference>